<dbReference type="Proteomes" id="UP000284178">
    <property type="component" value="Unassembled WGS sequence"/>
</dbReference>
<dbReference type="Pfam" id="PF00528">
    <property type="entry name" value="BPD_transp_1"/>
    <property type="match status" value="1"/>
</dbReference>
<evidence type="ECO:0000256" key="3">
    <source>
        <dbReference type="ARBA" id="ARBA00022475"/>
    </source>
</evidence>
<dbReference type="CDD" id="cd06261">
    <property type="entry name" value="TM_PBP2"/>
    <property type="match status" value="1"/>
</dbReference>
<dbReference type="SUPFAM" id="SSF161098">
    <property type="entry name" value="MetI-like"/>
    <property type="match status" value="1"/>
</dbReference>
<evidence type="ECO:0000313" key="9">
    <source>
        <dbReference type="EMBL" id="RGR73066.1"/>
    </source>
</evidence>
<dbReference type="RefSeq" id="WP_006059210.1">
    <property type="nucleotide sequence ID" value="NZ_CABJCV010000013.1"/>
</dbReference>
<dbReference type="GO" id="GO:0005886">
    <property type="term" value="C:plasma membrane"/>
    <property type="evidence" value="ECO:0007669"/>
    <property type="project" value="UniProtKB-SubCell"/>
</dbReference>
<keyword evidence="6 7" id="KW-0472">Membrane</keyword>
<gene>
    <name evidence="9" type="ORF">DWY25_10910</name>
</gene>
<evidence type="ECO:0000259" key="8">
    <source>
        <dbReference type="PROSITE" id="PS50928"/>
    </source>
</evidence>
<protein>
    <submittedName>
        <fullName evidence="9">ABC transporter permease subunit</fullName>
    </submittedName>
</protein>
<feature type="domain" description="ABC transmembrane type-1" evidence="8">
    <location>
        <begin position="59"/>
        <end position="240"/>
    </location>
</feature>
<keyword evidence="4 7" id="KW-0812">Transmembrane</keyword>
<dbReference type="Gene3D" id="1.10.3720.10">
    <property type="entry name" value="MetI-like"/>
    <property type="match status" value="1"/>
</dbReference>
<evidence type="ECO:0000256" key="4">
    <source>
        <dbReference type="ARBA" id="ARBA00022692"/>
    </source>
</evidence>
<reference evidence="9 10" key="1">
    <citation type="submission" date="2018-08" db="EMBL/GenBank/DDBJ databases">
        <title>A genome reference for cultivated species of the human gut microbiota.</title>
        <authorList>
            <person name="Zou Y."/>
            <person name="Xue W."/>
            <person name="Luo G."/>
        </authorList>
    </citation>
    <scope>NUCLEOTIDE SEQUENCE [LARGE SCALE GENOMIC DNA]</scope>
    <source>
        <strain evidence="9 10">AF24-29</strain>
    </source>
</reference>
<organism evidence="9 10">
    <name type="scientific">Holdemania filiformis</name>
    <dbReference type="NCBI Taxonomy" id="61171"/>
    <lineage>
        <taxon>Bacteria</taxon>
        <taxon>Bacillati</taxon>
        <taxon>Bacillota</taxon>
        <taxon>Erysipelotrichia</taxon>
        <taxon>Erysipelotrichales</taxon>
        <taxon>Erysipelotrichaceae</taxon>
        <taxon>Holdemania</taxon>
    </lineage>
</organism>
<dbReference type="GeneID" id="83015906"/>
<feature type="transmembrane region" description="Helical" evidence="7">
    <location>
        <begin position="69"/>
        <end position="87"/>
    </location>
</feature>
<comment type="subcellular location">
    <subcellularLocation>
        <location evidence="1 7">Cell membrane</location>
        <topology evidence="1 7">Multi-pass membrane protein</topology>
    </subcellularLocation>
</comment>
<dbReference type="PANTHER" id="PTHR30151:SF0">
    <property type="entry name" value="ABC TRANSPORTER PERMEASE PROTEIN MJ0413-RELATED"/>
    <property type="match status" value="1"/>
</dbReference>
<dbReference type="EMBL" id="QRUP01000013">
    <property type="protein sequence ID" value="RGR73066.1"/>
    <property type="molecule type" value="Genomic_DNA"/>
</dbReference>
<keyword evidence="10" id="KW-1185">Reference proteome</keyword>
<dbReference type="AlphaFoldDB" id="A0A412FY50"/>
<proteinExistence type="inferred from homology"/>
<evidence type="ECO:0000256" key="1">
    <source>
        <dbReference type="ARBA" id="ARBA00004651"/>
    </source>
</evidence>
<feature type="transmembrane region" description="Helical" evidence="7">
    <location>
        <begin position="222"/>
        <end position="243"/>
    </location>
</feature>
<keyword evidence="2 7" id="KW-0813">Transport</keyword>
<evidence type="ECO:0000313" key="10">
    <source>
        <dbReference type="Proteomes" id="UP000284178"/>
    </source>
</evidence>
<evidence type="ECO:0000256" key="2">
    <source>
        <dbReference type="ARBA" id="ARBA00022448"/>
    </source>
</evidence>
<dbReference type="GO" id="GO:0055085">
    <property type="term" value="P:transmembrane transport"/>
    <property type="evidence" value="ECO:0007669"/>
    <property type="project" value="InterPro"/>
</dbReference>
<accession>A0A412FY50</accession>
<dbReference type="PANTHER" id="PTHR30151">
    <property type="entry name" value="ALKANE SULFONATE ABC TRANSPORTER-RELATED, MEMBRANE SUBUNIT"/>
    <property type="match status" value="1"/>
</dbReference>
<keyword evidence="3" id="KW-1003">Cell membrane</keyword>
<name>A0A412FY50_9FIRM</name>
<dbReference type="InterPro" id="IPR035906">
    <property type="entry name" value="MetI-like_sf"/>
</dbReference>
<evidence type="ECO:0000256" key="5">
    <source>
        <dbReference type="ARBA" id="ARBA00022989"/>
    </source>
</evidence>
<dbReference type="InterPro" id="IPR000515">
    <property type="entry name" value="MetI-like"/>
</dbReference>
<evidence type="ECO:0000256" key="7">
    <source>
        <dbReference type="RuleBase" id="RU363032"/>
    </source>
</evidence>
<keyword evidence="5 7" id="KW-1133">Transmembrane helix</keyword>
<dbReference type="PROSITE" id="PS50928">
    <property type="entry name" value="ABC_TM1"/>
    <property type="match status" value="1"/>
</dbReference>
<feature type="transmembrane region" description="Helical" evidence="7">
    <location>
        <begin position="123"/>
        <end position="141"/>
    </location>
</feature>
<sequence length="251" mass="28067">MRKQRTGLKKEQFLTIVILMILWQLLALSVNNDILIPMPLDVARRMLADVSQPAFYAQTLSTLGRMLKGFGISLILALVCGFAAAMQPVIRRLIEPLEVIVKTIPNLSYIMIFLIWLGSEGSVMVTSFCVLFPVFYTAVLLSQDLLDSELQDVLRCYPERSVSVFWKVRLPQALPHLLAAMKTGFGLGLRVCVMAEVLTQVRIGIGRQMSYAARIALDMTGLFAWTLWIILISAAADGLFSWLQKKVESSL</sequence>
<feature type="transmembrane region" description="Helical" evidence="7">
    <location>
        <begin position="12"/>
        <end position="30"/>
    </location>
</feature>
<evidence type="ECO:0000256" key="6">
    <source>
        <dbReference type="ARBA" id="ARBA00023136"/>
    </source>
</evidence>
<comment type="caution">
    <text evidence="9">The sequence shown here is derived from an EMBL/GenBank/DDBJ whole genome shotgun (WGS) entry which is preliminary data.</text>
</comment>
<comment type="similarity">
    <text evidence="7">Belongs to the binding-protein-dependent transport system permease family.</text>
</comment>